<dbReference type="Proteomes" id="UP001596201">
    <property type="component" value="Unassembled WGS sequence"/>
</dbReference>
<reference evidence="1 2" key="1">
    <citation type="journal article" date="2019" name="Int. J. Syst. Evol. Microbiol.">
        <title>The Global Catalogue of Microorganisms (GCM) 10K type strain sequencing project: providing services to taxonomists for standard genome sequencing and annotation.</title>
        <authorList>
            <consortium name="The Broad Institute Genomics Platform"/>
            <consortium name="The Broad Institute Genome Sequencing Center for Infectious Disease"/>
            <person name="Wu L."/>
            <person name="Ma J."/>
        </authorList>
    </citation>
    <scope>NUCLEOTIDE SEQUENCE [LARGE SCALE GENOMIC DNA]</scope>
    <source>
        <strain evidence="1 2">CGMCC 1.12237</strain>
    </source>
</reference>
<sequence>MILSHDWLGTWFGEAEPAELDMVGMHGGLTPEEMLVPFAAVRADEL</sequence>
<name>A0ABD5R824_9EURY</name>
<dbReference type="RefSeq" id="WP_227228873.1">
    <property type="nucleotide sequence ID" value="NZ_JAJCVJ010000001.1"/>
</dbReference>
<evidence type="ECO:0000313" key="2">
    <source>
        <dbReference type="Proteomes" id="UP001596201"/>
    </source>
</evidence>
<evidence type="ECO:0000313" key="1">
    <source>
        <dbReference type="EMBL" id="MFC5365817.1"/>
    </source>
</evidence>
<comment type="caution">
    <text evidence="1">The sequence shown here is derived from an EMBL/GenBank/DDBJ whole genome shotgun (WGS) entry which is preliminary data.</text>
</comment>
<accession>A0ABD5R824</accession>
<proteinExistence type="predicted"/>
<keyword evidence="2" id="KW-1185">Reference proteome</keyword>
<protein>
    <submittedName>
        <fullName evidence="1">Uncharacterized protein</fullName>
    </submittedName>
</protein>
<gene>
    <name evidence="1" type="ORF">ACFPJ5_02625</name>
</gene>
<dbReference type="EMBL" id="JBHSKX010000001">
    <property type="protein sequence ID" value="MFC5365817.1"/>
    <property type="molecule type" value="Genomic_DNA"/>
</dbReference>
<organism evidence="1 2">
    <name type="scientific">Salinirubrum litoreum</name>
    <dbReference type="NCBI Taxonomy" id="1126234"/>
    <lineage>
        <taxon>Archaea</taxon>
        <taxon>Methanobacteriati</taxon>
        <taxon>Methanobacteriota</taxon>
        <taxon>Stenosarchaea group</taxon>
        <taxon>Halobacteria</taxon>
        <taxon>Halobacteriales</taxon>
        <taxon>Haloferacaceae</taxon>
        <taxon>Salinirubrum</taxon>
    </lineage>
</organism>
<dbReference type="AlphaFoldDB" id="A0ABD5R824"/>